<organism evidence="1 2">
    <name type="scientific">Nelumbo nucifera</name>
    <name type="common">Sacred lotus</name>
    <dbReference type="NCBI Taxonomy" id="4432"/>
    <lineage>
        <taxon>Eukaryota</taxon>
        <taxon>Viridiplantae</taxon>
        <taxon>Streptophyta</taxon>
        <taxon>Embryophyta</taxon>
        <taxon>Tracheophyta</taxon>
        <taxon>Spermatophyta</taxon>
        <taxon>Magnoliopsida</taxon>
        <taxon>Proteales</taxon>
        <taxon>Nelumbonaceae</taxon>
        <taxon>Nelumbo</taxon>
    </lineage>
</organism>
<dbReference type="EMBL" id="DUZY01000004">
    <property type="protein sequence ID" value="DAD35174.1"/>
    <property type="molecule type" value="Genomic_DNA"/>
</dbReference>
<sequence length="60" mass="7127">MMGRDIQLFKKRKGKKKTCIKKQEEIIEGRGRRNMGKKMYERTMILLEILTSARGLLQSR</sequence>
<accession>A0A822YLX8</accession>
<dbReference type="AlphaFoldDB" id="A0A822YLX8"/>
<comment type="caution">
    <text evidence="1">The sequence shown here is derived from an EMBL/GenBank/DDBJ whole genome shotgun (WGS) entry which is preliminary data.</text>
</comment>
<keyword evidence="2" id="KW-1185">Reference proteome</keyword>
<dbReference type="Proteomes" id="UP000607653">
    <property type="component" value="Unassembled WGS sequence"/>
</dbReference>
<protein>
    <submittedName>
        <fullName evidence="1">Uncharacterized protein</fullName>
    </submittedName>
</protein>
<reference evidence="1 2" key="1">
    <citation type="journal article" date="2020" name="Mol. Biol. Evol.">
        <title>Distinct Expression and Methylation Patterns for Genes with Different Fates following a Single Whole-Genome Duplication in Flowering Plants.</title>
        <authorList>
            <person name="Shi T."/>
            <person name="Rahmani R.S."/>
            <person name="Gugger P.F."/>
            <person name="Wang M."/>
            <person name="Li H."/>
            <person name="Zhang Y."/>
            <person name="Li Z."/>
            <person name="Wang Q."/>
            <person name="Van de Peer Y."/>
            <person name="Marchal K."/>
            <person name="Chen J."/>
        </authorList>
    </citation>
    <scope>NUCLEOTIDE SEQUENCE [LARGE SCALE GENOMIC DNA]</scope>
    <source>
        <tissue evidence="1">Leaf</tissue>
    </source>
</reference>
<proteinExistence type="predicted"/>
<gene>
    <name evidence="1" type="ORF">HUJ06_005814</name>
</gene>
<evidence type="ECO:0000313" key="1">
    <source>
        <dbReference type="EMBL" id="DAD35174.1"/>
    </source>
</evidence>
<evidence type="ECO:0000313" key="2">
    <source>
        <dbReference type="Proteomes" id="UP000607653"/>
    </source>
</evidence>
<name>A0A822YLX8_NELNU</name>